<feature type="transmembrane region" description="Helical" evidence="1">
    <location>
        <begin position="127"/>
        <end position="148"/>
    </location>
</feature>
<dbReference type="AlphaFoldDB" id="A0AAV9HVQ2"/>
<dbReference type="Pfam" id="PF12351">
    <property type="entry name" value="Fig1"/>
    <property type="match status" value="1"/>
</dbReference>
<organism evidence="2 3">
    <name type="scientific">Cladorrhinum samala</name>
    <dbReference type="NCBI Taxonomy" id="585594"/>
    <lineage>
        <taxon>Eukaryota</taxon>
        <taxon>Fungi</taxon>
        <taxon>Dikarya</taxon>
        <taxon>Ascomycota</taxon>
        <taxon>Pezizomycotina</taxon>
        <taxon>Sordariomycetes</taxon>
        <taxon>Sordariomycetidae</taxon>
        <taxon>Sordariales</taxon>
        <taxon>Podosporaceae</taxon>
        <taxon>Cladorrhinum</taxon>
    </lineage>
</organism>
<keyword evidence="1" id="KW-0472">Membrane</keyword>
<feature type="transmembrane region" description="Helical" evidence="1">
    <location>
        <begin position="211"/>
        <end position="233"/>
    </location>
</feature>
<feature type="transmembrane region" description="Helical" evidence="1">
    <location>
        <begin position="169"/>
        <end position="191"/>
    </location>
</feature>
<evidence type="ECO:0000256" key="1">
    <source>
        <dbReference type="SAM" id="Phobius"/>
    </source>
</evidence>
<accession>A0AAV9HVQ2</accession>
<keyword evidence="1" id="KW-1133">Transmembrane helix</keyword>
<reference evidence="2" key="1">
    <citation type="journal article" date="2023" name="Mol. Phylogenet. Evol.">
        <title>Genome-scale phylogeny and comparative genomics of the fungal order Sordariales.</title>
        <authorList>
            <person name="Hensen N."/>
            <person name="Bonometti L."/>
            <person name="Westerberg I."/>
            <person name="Brannstrom I.O."/>
            <person name="Guillou S."/>
            <person name="Cros-Aarteil S."/>
            <person name="Calhoun S."/>
            <person name="Haridas S."/>
            <person name="Kuo A."/>
            <person name="Mondo S."/>
            <person name="Pangilinan J."/>
            <person name="Riley R."/>
            <person name="LaButti K."/>
            <person name="Andreopoulos B."/>
            <person name="Lipzen A."/>
            <person name="Chen C."/>
            <person name="Yan M."/>
            <person name="Daum C."/>
            <person name="Ng V."/>
            <person name="Clum A."/>
            <person name="Steindorff A."/>
            <person name="Ohm R.A."/>
            <person name="Martin F."/>
            <person name="Silar P."/>
            <person name="Natvig D.O."/>
            <person name="Lalanne C."/>
            <person name="Gautier V."/>
            <person name="Ament-Velasquez S.L."/>
            <person name="Kruys A."/>
            <person name="Hutchinson M.I."/>
            <person name="Powell A.J."/>
            <person name="Barry K."/>
            <person name="Miller A.N."/>
            <person name="Grigoriev I.V."/>
            <person name="Debuchy R."/>
            <person name="Gladieux P."/>
            <person name="Hiltunen Thoren M."/>
            <person name="Johannesson H."/>
        </authorList>
    </citation>
    <scope>NUCLEOTIDE SEQUENCE</scope>
    <source>
        <strain evidence="2">PSN324</strain>
    </source>
</reference>
<reference evidence="2" key="2">
    <citation type="submission" date="2023-06" db="EMBL/GenBank/DDBJ databases">
        <authorList>
            <consortium name="Lawrence Berkeley National Laboratory"/>
            <person name="Mondo S.J."/>
            <person name="Hensen N."/>
            <person name="Bonometti L."/>
            <person name="Westerberg I."/>
            <person name="Brannstrom I.O."/>
            <person name="Guillou S."/>
            <person name="Cros-Aarteil S."/>
            <person name="Calhoun S."/>
            <person name="Haridas S."/>
            <person name="Kuo A."/>
            <person name="Pangilinan J."/>
            <person name="Riley R."/>
            <person name="Labutti K."/>
            <person name="Andreopoulos B."/>
            <person name="Lipzen A."/>
            <person name="Chen C."/>
            <person name="Yanf M."/>
            <person name="Daum C."/>
            <person name="Ng V."/>
            <person name="Clum A."/>
            <person name="Steindorff A."/>
            <person name="Ohm R."/>
            <person name="Martin F."/>
            <person name="Silar P."/>
            <person name="Natvig D."/>
            <person name="Lalanne C."/>
            <person name="Gautier V."/>
            <person name="Ament-Velasquez S.L."/>
            <person name="Kruys A."/>
            <person name="Hutchinson M.I."/>
            <person name="Powell A.J."/>
            <person name="Barry K."/>
            <person name="Miller A.N."/>
            <person name="Grigoriev I.V."/>
            <person name="Debuchy R."/>
            <person name="Gladieux P."/>
            <person name="Thoren M.H."/>
            <person name="Johannesson H."/>
        </authorList>
    </citation>
    <scope>NUCLEOTIDE SEQUENCE</scope>
    <source>
        <strain evidence="2">PSN324</strain>
    </source>
</reference>
<keyword evidence="1" id="KW-0812">Transmembrane</keyword>
<comment type="caution">
    <text evidence="2">The sequence shown here is derived from an EMBL/GenBank/DDBJ whole genome shotgun (WGS) entry which is preliminary data.</text>
</comment>
<evidence type="ECO:0000313" key="3">
    <source>
        <dbReference type="Proteomes" id="UP001321749"/>
    </source>
</evidence>
<name>A0AAV9HVQ2_9PEZI</name>
<dbReference type="Proteomes" id="UP001321749">
    <property type="component" value="Unassembled WGS sequence"/>
</dbReference>
<gene>
    <name evidence="2" type="ORF">QBC42DRAFT_196338</name>
</gene>
<dbReference type="InterPro" id="IPR033481">
    <property type="entry name" value="Dni1/Fig1"/>
</dbReference>
<keyword evidence="3" id="KW-1185">Reference proteome</keyword>
<protein>
    <submittedName>
        <fullName evidence="2">Uncharacterized protein</fullName>
    </submittedName>
</protein>
<proteinExistence type="predicted"/>
<evidence type="ECO:0000313" key="2">
    <source>
        <dbReference type="EMBL" id="KAK4464772.1"/>
    </source>
</evidence>
<dbReference type="GO" id="GO:0016020">
    <property type="term" value="C:membrane"/>
    <property type="evidence" value="ECO:0007669"/>
    <property type="project" value="InterPro"/>
</dbReference>
<dbReference type="EMBL" id="MU864945">
    <property type="protein sequence ID" value="KAK4464772.1"/>
    <property type="molecule type" value="Genomic_DNA"/>
</dbReference>
<sequence>MVPFFGKKMRMPSRHGLLKVLAGLFIISALVFQTLSLTGCISTSPTIPSLYVVSLTHGDPDNTTVQVRMGFFGICGIHGSETNCVPTRPAQPSVPDLAAKIFPENKNATSKEVENLITVALNLQNGIFASPLAGGAVAFVLSLAFVLLHMRNLRKAEYYSTSVKIVKRATYALLVLAAAGTGGSALAITQAADALQYASQGTSVVFTAGETLQVCQWIAFGCQAAFLVLVPVISKPREVVYVKEVV</sequence>